<feature type="domain" description="VWFA" evidence="6">
    <location>
        <begin position="520"/>
        <end position="696"/>
    </location>
</feature>
<dbReference type="InterPro" id="IPR036465">
    <property type="entry name" value="vWFA_dom_sf"/>
</dbReference>
<comment type="subcellular location">
    <subcellularLocation>
        <location evidence="1">Secreted</location>
    </subcellularLocation>
</comment>
<dbReference type="PROSITE" id="PS50234">
    <property type="entry name" value="VWFA"/>
    <property type="match status" value="4"/>
</dbReference>
<feature type="domain" description="VWFA" evidence="6">
    <location>
        <begin position="114"/>
        <end position="289"/>
    </location>
</feature>
<dbReference type="FunFam" id="3.40.50.410:FF:000004">
    <property type="entry name" value="collagen alpha-6(VI) chain"/>
    <property type="match status" value="3"/>
</dbReference>
<dbReference type="InterPro" id="IPR050525">
    <property type="entry name" value="ECM_Assembly_Org"/>
</dbReference>
<evidence type="ECO:0000256" key="1">
    <source>
        <dbReference type="ARBA" id="ARBA00004613"/>
    </source>
</evidence>
<keyword evidence="3" id="KW-0732">Signal</keyword>
<evidence type="ECO:0000256" key="3">
    <source>
        <dbReference type="ARBA" id="ARBA00022729"/>
    </source>
</evidence>
<dbReference type="CDD" id="cd01450">
    <property type="entry name" value="vWFA_subfamily_ECM"/>
    <property type="match status" value="3"/>
</dbReference>
<dbReference type="Proteomes" id="UP000515154">
    <property type="component" value="Linkage group LG23"/>
</dbReference>
<dbReference type="PANTHER" id="PTHR24020:SF84">
    <property type="entry name" value="VWFA DOMAIN-CONTAINING PROTEIN"/>
    <property type="match status" value="1"/>
</dbReference>
<dbReference type="GO" id="GO:0005576">
    <property type="term" value="C:extracellular region"/>
    <property type="evidence" value="ECO:0007669"/>
    <property type="project" value="UniProtKB-SubCell"/>
</dbReference>
<dbReference type="SUPFAM" id="SSF53300">
    <property type="entry name" value="vWA-like"/>
    <property type="match status" value="4"/>
</dbReference>
<sequence>MFTAENGDRAGVPNIIFLITDGVSNVNALQTIPEAEAIRAENIHIYAIGIGLAETTELDKIASSPASANSFTVEDFNELQGLKHTIFESYCPVKSTETIVDRKPPGRCNTAESDIVFVLDSSTSVTDANFKKILAFMKDFLSDASIDSGNVRVGAVIYSTDVEVQFHLNRYSSKRDILDAVDNIAYVYGSTNTYGGLHTARTQMFTAENGDRAGVPNIIFLITDGVSNVNALQTIPEAEAIRAENIHIYAIGIGLAETTELDKIASSPASANSFTVEDFNELQGLKHTIFESYCPVKSTETIVDRKPPGRCNTAESDIVFVLDSSTSVTDANFKKILAFMKDFLSDASIDSGNVRVGAVIYSTDVEVQFHLNRYSSKRDILDAVDNIAYVYGSTNTYGGLHTARTQMFTAENGDRAGVPNIIFLITDGVSNVNALQTIPEAEAIRAENIHIYAIGIGLAETTELDKIASSPASANSFTVEDFNELQGLKHTIFESYCPVKSTETIVDRKPPGRCNTAESDIVFVLDSSTSVTDANFKKILAFMKDFLSDASIDSGNVRVGAVIYSTDVEVQFHLNRYSSKRDILDAVDNIAYVYGSTNTYGGLHTARTQMFTAENGDRAGVPNIIFLITDGVSNVNALQTIPEAEAIRAENIHIYAIGIGLAETTELDKIASSPASANSFTVEERFNELQGLKHTIFESYCPGTYISKNITPVIVLVEVVVVL</sequence>
<gene>
    <name evidence="8" type="primary">LOC115223643</name>
</gene>
<keyword evidence="4" id="KW-0677">Repeat</keyword>
<dbReference type="PRINTS" id="PR00453">
    <property type="entry name" value="VWFADOMAIN"/>
</dbReference>
<dbReference type="InterPro" id="IPR002035">
    <property type="entry name" value="VWF_A"/>
</dbReference>
<evidence type="ECO:0000259" key="6">
    <source>
        <dbReference type="PROSITE" id="PS50234"/>
    </source>
</evidence>
<keyword evidence="5" id="KW-0325">Glycoprotein</keyword>
<evidence type="ECO:0000313" key="8">
    <source>
        <dbReference type="RefSeq" id="XP_029650172.2"/>
    </source>
</evidence>
<reference evidence="8" key="1">
    <citation type="submission" date="2025-08" db="UniProtKB">
        <authorList>
            <consortium name="RefSeq"/>
        </authorList>
    </citation>
    <scope>IDENTIFICATION</scope>
</reference>
<keyword evidence="7" id="KW-1185">Reference proteome</keyword>
<dbReference type="PANTHER" id="PTHR24020">
    <property type="entry name" value="COLLAGEN ALPHA"/>
    <property type="match status" value="1"/>
</dbReference>
<dbReference type="SMART" id="SM00327">
    <property type="entry name" value="VWA"/>
    <property type="match status" value="3"/>
</dbReference>
<name>A0A6P7TKD2_9MOLL</name>
<evidence type="ECO:0000256" key="4">
    <source>
        <dbReference type="ARBA" id="ARBA00022737"/>
    </source>
</evidence>
<dbReference type="RefSeq" id="XP_029650172.2">
    <property type="nucleotide sequence ID" value="XM_029794312.2"/>
</dbReference>
<dbReference type="Gene3D" id="3.40.50.410">
    <property type="entry name" value="von Willebrand factor, type A domain"/>
    <property type="match status" value="4"/>
</dbReference>
<evidence type="ECO:0000256" key="5">
    <source>
        <dbReference type="ARBA" id="ARBA00023180"/>
    </source>
</evidence>
<dbReference type="AlphaFoldDB" id="A0A6P7TKD2"/>
<protein>
    <submittedName>
        <fullName evidence="8">Collagen alpha-6(VI) chain-like</fullName>
    </submittedName>
</protein>
<organism evidence="7 8">
    <name type="scientific">Octopus sinensis</name>
    <name type="common">East Asian common octopus</name>
    <dbReference type="NCBI Taxonomy" id="2607531"/>
    <lineage>
        <taxon>Eukaryota</taxon>
        <taxon>Metazoa</taxon>
        <taxon>Spiralia</taxon>
        <taxon>Lophotrochozoa</taxon>
        <taxon>Mollusca</taxon>
        <taxon>Cephalopoda</taxon>
        <taxon>Coleoidea</taxon>
        <taxon>Octopodiformes</taxon>
        <taxon>Octopoda</taxon>
        <taxon>Incirrata</taxon>
        <taxon>Octopodidae</taxon>
        <taxon>Octopus</taxon>
    </lineage>
</organism>
<keyword evidence="2" id="KW-0964">Secreted</keyword>
<evidence type="ECO:0000313" key="7">
    <source>
        <dbReference type="Proteomes" id="UP000515154"/>
    </source>
</evidence>
<proteinExistence type="predicted"/>
<feature type="domain" description="VWFA" evidence="6">
    <location>
        <begin position="1"/>
        <end position="86"/>
    </location>
</feature>
<accession>A0A6P7TKD2</accession>
<dbReference type="KEGG" id="osn:115223643"/>
<dbReference type="Pfam" id="PF00092">
    <property type="entry name" value="VWA"/>
    <property type="match status" value="4"/>
</dbReference>
<feature type="domain" description="VWFA" evidence="6">
    <location>
        <begin position="317"/>
        <end position="492"/>
    </location>
</feature>
<evidence type="ECO:0000256" key="2">
    <source>
        <dbReference type="ARBA" id="ARBA00022525"/>
    </source>
</evidence>